<sequence length="358" mass="40140">MDKRLRLVYNPDLPFGGKSVLWGGDFLQLEALMGTPLYDAAIGAITNELTAQDVEDDPAWMDESTILVTSNVDKAALTACAAKLFAIRSNTVVFRWRKAVPEVPPALLELLYNDKDYPSLFGYFVQGGCAQILDNGNGNVEWGVANGTICKLRSLAWEEIDDTEQILQQFPSTLLRNGDVIDLPYPPDFINVQLITQSGKIVPATSWPPENNLETNWITGDDGRKLEKESIIIPVGIVATNHNKFHIKLARTLIPKPIELKYSQHAVELALVMTVWKAQGATLRRVLLFLEGTPGAPKWLLDHLYVGTSRVRLARLLRCLPLSPAFKRQFLKKLQPNSDTTKWRMDVGDDGYWHPHKQ</sequence>
<accession>W2J9U3</accession>
<evidence type="ECO:0000313" key="1">
    <source>
        <dbReference type="EMBL" id="ETL42477.1"/>
    </source>
</evidence>
<dbReference type="Proteomes" id="UP000053864">
    <property type="component" value="Unassembled WGS sequence"/>
</dbReference>
<dbReference type="SUPFAM" id="SSF52540">
    <property type="entry name" value="P-loop containing nucleoside triphosphate hydrolases"/>
    <property type="match status" value="1"/>
</dbReference>
<proteinExistence type="predicted"/>
<name>W2J9U3_PHYNI</name>
<gene>
    <name evidence="1" type="ORF">L916_06717</name>
</gene>
<dbReference type="VEuPathDB" id="FungiDB:PPTG_13528"/>
<organism evidence="1 2">
    <name type="scientific">Phytophthora nicotianae</name>
    <name type="common">Potato buckeye rot agent</name>
    <name type="synonym">Phytophthora parasitica</name>
    <dbReference type="NCBI Taxonomy" id="4792"/>
    <lineage>
        <taxon>Eukaryota</taxon>
        <taxon>Sar</taxon>
        <taxon>Stramenopiles</taxon>
        <taxon>Oomycota</taxon>
        <taxon>Peronosporomycetes</taxon>
        <taxon>Peronosporales</taxon>
        <taxon>Peronosporaceae</taxon>
        <taxon>Phytophthora</taxon>
    </lineage>
</organism>
<dbReference type="InterPro" id="IPR027417">
    <property type="entry name" value="P-loop_NTPase"/>
</dbReference>
<dbReference type="AlphaFoldDB" id="W2J9U3"/>
<dbReference type="EMBL" id="KI672296">
    <property type="protein sequence ID" value="ETL42477.1"/>
    <property type="molecule type" value="Genomic_DNA"/>
</dbReference>
<evidence type="ECO:0000313" key="2">
    <source>
        <dbReference type="Proteomes" id="UP000053864"/>
    </source>
</evidence>
<evidence type="ECO:0008006" key="3">
    <source>
        <dbReference type="Google" id="ProtNLM"/>
    </source>
</evidence>
<reference evidence="1 2" key="1">
    <citation type="submission" date="2013-11" db="EMBL/GenBank/DDBJ databases">
        <title>The Genome Sequence of Phytophthora parasitica CJ05E6.</title>
        <authorList>
            <consortium name="The Broad Institute Genomics Platform"/>
            <person name="Russ C."/>
            <person name="Tyler B."/>
            <person name="Panabieres F."/>
            <person name="Shan W."/>
            <person name="Tripathy S."/>
            <person name="Grunwald N."/>
            <person name="Machado M."/>
            <person name="Johnson C.S."/>
            <person name="Arredondo F."/>
            <person name="Hong C."/>
            <person name="Coffey M."/>
            <person name="Young S.K."/>
            <person name="Zeng Q."/>
            <person name="Gargeya S."/>
            <person name="Fitzgerald M."/>
            <person name="Abouelleil A."/>
            <person name="Alvarado L."/>
            <person name="Chapman S.B."/>
            <person name="Gainer-Dewar J."/>
            <person name="Goldberg J."/>
            <person name="Griggs A."/>
            <person name="Gujja S."/>
            <person name="Hansen M."/>
            <person name="Howarth C."/>
            <person name="Imamovic A."/>
            <person name="Ireland A."/>
            <person name="Larimer J."/>
            <person name="McCowan C."/>
            <person name="Murphy C."/>
            <person name="Pearson M."/>
            <person name="Poon T.W."/>
            <person name="Priest M."/>
            <person name="Roberts A."/>
            <person name="Saif S."/>
            <person name="Shea T."/>
            <person name="Sykes S."/>
            <person name="Wortman J."/>
            <person name="Nusbaum C."/>
            <person name="Birren B."/>
        </authorList>
    </citation>
    <scope>NUCLEOTIDE SEQUENCE [LARGE SCALE GENOMIC DNA]</scope>
    <source>
        <strain evidence="1 2">CJ05E6</strain>
    </source>
</reference>
<protein>
    <recommendedName>
        <fullName evidence="3">ATP-dependent DNA helicase</fullName>
    </recommendedName>
</protein>